<evidence type="ECO:0000256" key="7">
    <source>
        <dbReference type="SAM" id="Phobius"/>
    </source>
</evidence>
<reference evidence="9 10" key="1">
    <citation type="submission" date="2016-10" db="EMBL/GenBank/DDBJ databases">
        <authorList>
            <person name="de Groot N.N."/>
        </authorList>
    </citation>
    <scope>NUCLEOTIDE SEQUENCE [LARGE SCALE GENOMIC DNA]</scope>
    <source>
        <strain evidence="9 10">CGMCC 1.5012</strain>
    </source>
</reference>
<dbReference type="Proteomes" id="UP000199182">
    <property type="component" value="Unassembled WGS sequence"/>
</dbReference>
<feature type="transmembrane region" description="Helical" evidence="7">
    <location>
        <begin position="62"/>
        <end position="82"/>
    </location>
</feature>
<gene>
    <name evidence="9" type="ORF">SAMN05192585_10650</name>
</gene>
<comment type="similarity">
    <text evidence="2">Belongs to the UPF0702 family.</text>
</comment>
<dbReference type="InterPro" id="IPR023090">
    <property type="entry name" value="UPF0702_alpha/beta_dom_sf"/>
</dbReference>
<name>A0A1G9WKY1_9FIRM</name>
<evidence type="ECO:0000256" key="4">
    <source>
        <dbReference type="ARBA" id="ARBA00022692"/>
    </source>
</evidence>
<dbReference type="Pfam" id="PF04239">
    <property type="entry name" value="DUF421"/>
    <property type="match status" value="1"/>
</dbReference>
<comment type="subcellular location">
    <subcellularLocation>
        <location evidence="1">Cell membrane</location>
        <topology evidence="1">Multi-pass membrane protein</topology>
    </subcellularLocation>
</comment>
<dbReference type="InterPro" id="IPR007353">
    <property type="entry name" value="DUF421"/>
</dbReference>
<sequence>MVSFAEMLPILLRAFISFVLMLLLAKLMGAKQISQMTFFDYIVGISIGSIAAVLAIDDQIPAVYPIAAMVIYALLDLALSVITNKSIVARRFFTGTPTIIIDNGKIIRENMVHTHYDMNDLLSICRTKGFYNVSDISYAILETNGELSILPKTAHRPVTPSDLNLTPAEEGVLANVVIDGNIMYNNLKGIGRNEEWLKKKLEEQKIKKVEDILLATCDSTGSVSVFFKDEKPPHHGMFE</sequence>
<keyword evidence="3" id="KW-1003">Cell membrane</keyword>
<dbReference type="PANTHER" id="PTHR34582:SF7">
    <property type="entry name" value="UPF0702 TRANSMEMBRANE PROTEIN YDFS"/>
    <property type="match status" value="1"/>
</dbReference>
<proteinExistence type="inferred from homology"/>
<evidence type="ECO:0000259" key="8">
    <source>
        <dbReference type="Pfam" id="PF04239"/>
    </source>
</evidence>
<keyword evidence="5 7" id="KW-1133">Transmembrane helix</keyword>
<evidence type="ECO:0000256" key="2">
    <source>
        <dbReference type="ARBA" id="ARBA00006448"/>
    </source>
</evidence>
<dbReference type="STRING" id="258515.SAMN05192585_10650"/>
<dbReference type="GO" id="GO:0005886">
    <property type="term" value="C:plasma membrane"/>
    <property type="evidence" value="ECO:0007669"/>
    <property type="project" value="UniProtKB-SubCell"/>
</dbReference>
<evidence type="ECO:0000313" key="10">
    <source>
        <dbReference type="Proteomes" id="UP000199182"/>
    </source>
</evidence>
<evidence type="ECO:0000313" key="9">
    <source>
        <dbReference type="EMBL" id="SDM85252.1"/>
    </source>
</evidence>
<feature type="transmembrane region" description="Helical" evidence="7">
    <location>
        <begin position="6"/>
        <end position="25"/>
    </location>
</feature>
<keyword evidence="4 7" id="KW-0812">Transmembrane</keyword>
<keyword evidence="6 7" id="KW-0472">Membrane</keyword>
<accession>A0A1G9WKY1</accession>
<evidence type="ECO:0000256" key="1">
    <source>
        <dbReference type="ARBA" id="ARBA00004651"/>
    </source>
</evidence>
<organism evidence="9 10">
    <name type="scientific">Acetanaerobacterium elongatum</name>
    <dbReference type="NCBI Taxonomy" id="258515"/>
    <lineage>
        <taxon>Bacteria</taxon>
        <taxon>Bacillati</taxon>
        <taxon>Bacillota</taxon>
        <taxon>Clostridia</taxon>
        <taxon>Eubacteriales</taxon>
        <taxon>Oscillospiraceae</taxon>
        <taxon>Acetanaerobacterium</taxon>
    </lineage>
</organism>
<evidence type="ECO:0000256" key="6">
    <source>
        <dbReference type="ARBA" id="ARBA00023136"/>
    </source>
</evidence>
<evidence type="ECO:0000256" key="3">
    <source>
        <dbReference type="ARBA" id="ARBA00022475"/>
    </source>
</evidence>
<feature type="transmembrane region" description="Helical" evidence="7">
    <location>
        <begin position="37"/>
        <end position="56"/>
    </location>
</feature>
<keyword evidence="10" id="KW-1185">Reference proteome</keyword>
<dbReference type="Gene3D" id="3.30.240.20">
    <property type="entry name" value="bsu07140 like domains"/>
    <property type="match status" value="2"/>
</dbReference>
<dbReference type="AlphaFoldDB" id="A0A1G9WKY1"/>
<dbReference type="EMBL" id="FNID01000006">
    <property type="protein sequence ID" value="SDM85252.1"/>
    <property type="molecule type" value="Genomic_DNA"/>
</dbReference>
<protein>
    <submittedName>
        <fullName evidence="9">Uncharacterized membrane protein YcaP, DUF421 family</fullName>
    </submittedName>
</protein>
<evidence type="ECO:0000256" key="5">
    <source>
        <dbReference type="ARBA" id="ARBA00022989"/>
    </source>
</evidence>
<dbReference type="PANTHER" id="PTHR34582">
    <property type="entry name" value="UPF0702 TRANSMEMBRANE PROTEIN YCAP"/>
    <property type="match status" value="1"/>
</dbReference>
<feature type="domain" description="YetF C-terminal" evidence="8">
    <location>
        <begin position="85"/>
        <end position="217"/>
    </location>
</feature>